<evidence type="ECO:0000256" key="1">
    <source>
        <dbReference type="SAM" id="SignalP"/>
    </source>
</evidence>
<evidence type="ECO:0000313" key="2">
    <source>
        <dbReference type="EMBL" id="KIT15533.1"/>
    </source>
</evidence>
<evidence type="ECO:0008006" key="4">
    <source>
        <dbReference type="Google" id="ProtNLM"/>
    </source>
</evidence>
<protein>
    <recommendedName>
        <fullName evidence="4">AAA+ family ATPase</fullName>
    </recommendedName>
</protein>
<feature type="chain" id="PRO_5002228980" description="AAA+ family ATPase" evidence="1">
    <location>
        <begin position="19"/>
        <end position="120"/>
    </location>
</feature>
<proteinExistence type="predicted"/>
<keyword evidence="1" id="KW-0732">Signal</keyword>
<dbReference type="AlphaFoldDB" id="A0A0D1D6B2"/>
<evidence type="ECO:0000313" key="3">
    <source>
        <dbReference type="Proteomes" id="UP000032232"/>
    </source>
</evidence>
<reference evidence="2 3" key="1">
    <citation type="submission" date="2015-02" db="EMBL/GenBank/DDBJ databases">
        <title>Genome Sequence of Jannaschia aquimarina DSM28248, a member of the Roseobacter clade.</title>
        <authorList>
            <person name="Voget S."/>
            <person name="Daniel R."/>
        </authorList>
    </citation>
    <scope>NUCLEOTIDE SEQUENCE [LARGE SCALE GENOMIC DNA]</scope>
    <source>
        <strain evidence="2 3">GSW-M26</strain>
    </source>
</reference>
<dbReference type="EMBL" id="JYFE01000049">
    <property type="protein sequence ID" value="KIT15533.1"/>
    <property type="molecule type" value="Genomic_DNA"/>
</dbReference>
<name>A0A0D1D6B2_9RHOB</name>
<dbReference type="STRING" id="935700.jaqu_27810"/>
<dbReference type="Proteomes" id="UP000032232">
    <property type="component" value="Unassembled WGS sequence"/>
</dbReference>
<accession>A0A0D1D6B2</accession>
<dbReference type="OrthoDB" id="7308154at2"/>
<keyword evidence="3" id="KW-1185">Reference proteome</keyword>
<organism evidence="2 3">
    <name type="scientific">Jannaschia aquimarina</name>
    <dbReference type="NCBI Taxonomy" id="935700"/>
    <lineage>
        <taxon>Bacteria</taxon>
        <taxon>Pseudomonadati</taxon>
        <taxon>Pseudomonadota</taxon>
        <taxon>Alphaproteobacteria</taxon>
        <taxon>Rhodobacterales</taxon>
        <taxon>Roseobacteraceae</taxon>
        <taxon>Jannaschia</taxon>
    </lineage>
</organism>
<feature type="signal peptide" evidence="1">
    <location>
        <begin position="1"/>
        <end position="18"/>
    </location>
</feature>
<dbReference type="PATRIC" id="fig|935700.4.peg.2879"/>
<comment type="caution">
    <text evidence="2">The sequence shown here is derived from an EMBL/GenBank/DDBJ whole genome shotgun (WGS) entry which is preliminary data.</text>
</comment>
<gene>
    <name evidence="2" type="ORF">jaqu_27810</name>
</gene>
<dbReference type="RefSeq" id="WP_043919572.1">
    <property type="nucleotide sequence ID" value="NZ_FZPF01000012.1"/>
</dbReference>
<sequence length="120" mass="13204">MRHVILILALSLSGPAVAQGTDAPSADEPPTMVERGLRMFMEGLLQEMEPALDDMEQSLREAQPLLEELRDEMARALEGFDETIGAYHPPEMLPNGDIIIRRKEPLADGVEPNPDGSIDL</sequence>